<dbReference type="PANTHER" id="PTHR41521">
    <property type="match status" value="1"/>
</dbReference>
<dbReference type="RefSeq" id="WP_311555282.1">
    <property type="nucleotide sequence ID" value="NZ_JAVREJ010000003.1"/>
</dbReference>
<reference evidence="3" key="1">
    <citation type="submission" date="2023-07" db="EMBL/GenBank/DDBJ databases">
        <title>30 novel species of actinomycetes from the DSMZ collection.</title>
        <authorList>
            <person name="Nouioui I."/>
        </authorList>
    </citation>
    <scope>NUCLEOTIDE SEQUENCE [LARGE SCALE GENOMIC DNA]</scope>
    <source>
        <strain evidence="3">DSM 45834</strain>
    </source>
</reference>
<sequence>MTAYWINFFTRISDPDRVAAYAALAGPAMRAAGGRFLARGEPAHTFEGGTSCRTTLIEFDSVEAAVAAYHSPDYQEALRVLGDAAERDLRIIPAVDPAH</sequence>
<protein>
    <submittedName>
        <fullName evidence="2">DUF1330 domain-containing protein</fullName>
    </submittedName>
</protein>
<organism evidence="2 3">
    <name type="scientific">Pseudonocardia charpentierae</name>
    <dbReference type="NCBI Taxonomy" id="3075545"/>
    <lineage>
        <taxon>Bacteria</taxon>
        <taxon>Bacillati</taxon>
        <taxon>Actinomycetota</taxon>
        <taxon>Actinomycetes</taxon>
        <taxon>Pseudonocardiales</taxon>
        <taxon>Pseudonocardiaceae</taxon>
        <taxon>Pseudonocardia</taxon>
    </lineage>
</organism>
<gene>
    <name evidence="2" type="ORF">RM445_07075</name>
</gene>
<keyword evidence="3" id="KW-1185">Reference proteome</keyword>
<accession>A0ABU2N5R8</accession>
<evidence type="ECO:0000313" key="2">
    <source>
        <dbReference type="EMBL" id="MDT0349286.1"/>
    </source>
</evidence>
<dbReference type="Pfam" id="PF07045">
    <property type="entry name" value="DUF1330"/>
    <property type="match status" value="1"/>
</dbReference>
<evidence type="ECO:0000259" key="1">
    <source>
        <dbReference type="Pfam" id="PF07045"/>
    </source>
</evidence>
<dbReference type="PANTHER" id="PTHR41521:SF4">
    <property type="entry name" value="BLR0684 PROTEIN"/>
    <property type="match status" value="1"/>
</dbReference>
<dbReference type="InterPro" id="IPR010753">
    <property type="entry name" value="DUF1330"/>
</dbReference>
<dbReference type="EMBL" id="JAVREJ010000003">
    <property type="protein sequence ID" value="MDT0349286.1"/>
    <property type="molecule type" value="Genomic_DNA"/>
</dbReference>
<proteinExistence type="predicted"/>
<feature type="domain" description="DUF1330" evidence="1">
    <location>
        <begin position="2"/>
        <end position="94"/>
    </location>
</feature>
<dbReference type="InterPro" id="IPR011008">
    <property type="entry name" value="Dimeric_a/b-barrel"/>
</dbReference>
<dbReference type="Proteomes" id="UP001183202">
    <property type="component" value="Unassembled WGS sequence"/>
</dbReference>
<comment type="caution">
    <text evidence="2">The sequence shown here is derived from an EMBL/GenBank/DDBJ whole genome shotgun (WGS) entry which is preliminary data.</text>
</comment>
<name>A0ABU2N5R8_9PSEU</name>
<dbReference type="Gene3D" id="3.30.70.100">
    <property type="match status" value="1"/>
</dbReference>
<evidence type="ECO:0000313" key="3">
    <source>
        <dbReference type="Proteomes" id="UP001183202"/>
    </source>
</evidence>
<dbReference type="SUPFAM" id="SSF54909">
    <property type="entry name" value="Dimeric alpha+beta barrel"/>
    <property type="match status" value="1"/>
</dbReference>